<proteinExistence type="predicted"/>
<evidence type="ECO:0000313" key="2">
    <source>
        <dbReference type="Proteomes" id="UP000269193"/>
    </source>
</evidence>
<dbReference type="Proteomes" id="UP000269193">
    <property type="component" value="Segment"/>
</dbReference>
<dbReference type="InterPro" id="IPR013320">
    <property type="entry name" value="ConA-like_dom_sf"/>
</dbReference>
<gene>
    <name evidence="1" type="ORF">SBFV3_gp30</name>
</gene>
<accession>A0A3Q8Q9Y1</accession>
<dbReference type="GO" id="GO:0030246">
    <property type="term" value="F:carbohydrate binding"/>
    <property type="evidence" value="ECO:0007669"/>
    <property type="project" value="UniProtKB-KW"/>
</dbReference>
<organism evidence="1 2">
    <name type="scientific">Sulfolobales Beppu filamentous virus 3</name>
    <dbReference type="NCBI Taxonomy" id="2493124"/>
    <lineage>
        <taxon>Viruses</taxon>
        <taxon>Adnaviria</taxon>
        <taxon>Zilligvirae</taxon>
        <taxon>Taleaviricota</taxon>
        <taxon>Tokiviricetes</taxon>
        <taxon>Ligamenvirales</taxon>
        <taxon>Lipothrixviridae</taxon>
        <taxon>Deltalipothrixvirus</taxon>
        <taxon>Deltalipothrixvirus beppuense</taxon>
        <taxon>Deltalipothrixvirus SBFV3</taxon>
    </lineage>
</organism>
<protein>
    <submittedName>
        <fullName evidence="1">Putative lectin</fullName>
    </submittedName>
</protein>
<keyword evidence="1" id="KW-0430">Lectin</keyword>
<reference evidence="1 2" key="1">
    <citation type="journal article" date="2018" name="Environ. Microbiol.">
        <title>New archaeal viruses discovered by metagenomic analysis of viral communities in enrichment cultures.</title>
        <authorList>
            <person name="Liu Y."/>
            <person name="Brandt D."/>
            <person name="Ishino S."/>
            <person name="Ishino Y."/>
            <person name="Koonin E.V."/>
            <person name="Kalinowski J."/>
            <person name="Krupovic M."/>
            <person name="Prangishvili D."/>
        </authorList>
    </citation>
    <scope>NUCLEOTIDE SEQUENCE [LARGE SCALE GENOMIC DNA]</scope>
</reference>
<sequence length="438" mass="47032">MHMGWCSSNMVIQTYKHSYLRQSIHGVVTLKTADGKTVQMENTIVNLSAFLTKLITLSSTPSSLSLPQIGVNGNTYPATLTVGNGQLVYTTKLSQPANVLSLQLYPSSLSTFTGIPIAIKQLETPVNNVTEIQWTLYINDQSGLLYNGLPYQVIPSTNFYTAIFINDLNTSTLTGLLQYQHYVYNFLIDTTGKPVTLVNARFFTFTDFTTSPSTITISGNNGIQLVPASGSQHTVFYYWWNDSVVFFNFSFTSSSSPPADGFTVCIFASSPPIALNTSSVTGMVNPTLAYGQGQQVCVEFDPYASSPISITVWDSNGYVSTLVSASGAGSGTSMTAGHFYQLLIQTSSSSISVTVTDLTANTTVASASASVPFTLSPPGYVIVTARNGGNYANWSLVQIEDWYPYGAGFPVNLQSPILIPITAIFEGSGTLVTPPTIA</sequence>
<dbReference type="SUPFAM" id="SSF49899">
    <property type="entry name" value="Concanavalin A-like lectins/glucanases"/>
    <property type="match status" value="1"/>
</dbReference>
<keyword evidence="2" id="KW-1185">Reference proteome</keyword>
<dbReference type="EMBL" id="MK064564">
    <property type="protein sequence ID" value="AZI75865.1"/>
    <property type="molecule type" value="Genomic_DNA"/>
</dbReference>
<dbReference type="Gene3D" id="2.60.120.200">
    <property type="match status" value="1"/>
</dbReference>
<evidence type="ECO:0000313" key="1">
    <source>
        <dbReference type="EMBL" id="AZI75865.1"/>
    </source>
</evidence>
<name>A0A3Q8Q9Y1_9VIRU</name>